<dbReference type="GO" id="GO:0000981">
    <property type="term" value="F:DNA-binding transcription factor activity, RNA polymerase II-specific"/>
    <property type="evidence" value="ECO:0007669"/>
    <property type="project" value="InterPro"/>
</dbReference>
<dbReference type="CDD" id="cd00067">
    <property type="entry name" value="GAL4"/>
    <property type="match status" value="1"/>
</dbReference>
<evidence type="ECO:0000313" key="4">
    <source>
        <dbReference type="EMBL" id="KAH7347520.1"/>
    </source>
</evidence>
<dbReference type="InterPro" id="IPR036864">
    <property type="entry name" value="Zn2-C6_fun-type_DNA-bd_sf"/>
</dbReference>
<keyword evidence="1" id="KW-0539">Nucleus</keyword>
<feature type="compositionally biased region" description="Basic residues" evidence="2">
    <location>
        <begin position="1"/>
        <end position="11"/>
    </location>
</feature>
<feature type="compositionally biased region" description="Acidic residues" evidence="2">
    <location>
        <begin position="485"/>
        <end position="495"/>
    </location>
</feature>
<gene>
    <name evidence="4" type="ORF">B0T11DRAFT_291427</name>
</gene>
<evidence type="ECO:0000256" key="2">
    <source>
        <dbReference type="SAM" id="MobiDB-lite"/>
    </source>
</evidence>
<dbReference type="Gene3D" id="4.10.240.10">
    <property type="entry name" value="Zn(2)-C6 fungal-type DNA-binding domain"/>
    <property type="match status" value="1"/>
</dbReference>
<protein>
    <recommendedName>
        <fullName evidence="3">Zn(2)-C6 fungal-type domain-containing protein</fullName>
    </recommendedName>
</protein>
<evidence type="ECO:0000259" key="3">
    <source>
        <dbReference type="PROSITE" id="PS50048"/>
    </source>
</evidence>
<name>A0A8K0WXW3_9PEZI</name>
<dbReference type="Pfam" id="PF00172">
    <property type="entry name" value="Zn_clus"/>
    <property type="match status" value="1"/>
</dbReference>
<dbReference type="PANTHER" id="PTHR37534:SF46">
    <property type="entry name" value="ZN(II)2CYS6 TRANSCRIPTION FACTOR (EUROFUNG)"/>
    <property type="match status" value="1"/>
</dbReference>
<sequence length="808" mass="89330">MTSKTSIKRRQTAGLGRSGPRSKNGCQACKLRRVRCDESKPICGHCNRLKLDCVFRPPQRRSRRRTVSESQSLDTEAEIMDSINAANEGWSHDEDSGFAGVDGDAGDAAVASLQALSTPEAAPMTTPGHGRRESHGLQHNSAINCSLTPGSAGDSAIMANLAAAQGSGQHISGAALVDVLPWHDQHLSFGDYIPVPDPIFSFPSLAFTNSANLLNFEYDPDTHSMPLGHTPAQLPPTWQFAATAPSAQEPPPFSVHSDRAPVATLENSVAPGTEAASSLSPPFTYCPPLLSPERRQELLSYFERDIRPPAALVGVDPLGWPRIKRFLLKEARSSSNEYVNLALCALTTIMMAPTTSVRGRMNGHNEALLAARLHEAARTAMEIELTQTDWASKKSNPLLVATFLMAWFETGFDDRDQIRPHFPSDLAEQIIVRGTDWCSGSMHLLQWLNLLDAKMSHLGGHHLLTEPALKVAVQSRPQIGHTDVVNDEDASDEYSEVTSHTRSSRGRSAIQSSGPKSRNDRLAYLLATKAPASLPPRIVKTDIFKILLQPAFEFHLVSQAFSRRIGCHDRHHRSRETPEDEYEVMTACMGFEDDLQELWRKRPGILNLTADQLKQFVSESIARRLEQLFSVYIATFWTHFIYIHRVAYWSMKHTPISLKAMDETGKMMRRSVGQPVGELAFDTALERTADNVIHPGLLWTCFLFGCEVQDPVQQDWAVQQLRALGELDLAVAGPKPTAVSAADDRPKDGASSATDELPTFRLDKKGAQNALKVSSLLRLLIDQQVRRGQRVDGKFLCQEMFGCHFYII</sequence>
<dbReference type="SMART" id="SM00066">
    <property type="entry name" value="GAL4"/>
    <property type="match status" value="1"/>
</dbReference>
<keyword evidence="5" id="KW-1185">Reference proteome</keyword>
<dbReference type="GO" id="GO:0008270">
    <property type="term" value="F:zinc ion binding"/>
    <property type="evidence" value="ECO:0007669"/>
    <property type="project" value="InterPro"/>
</dbReference>
<dbReference type="Proteomes" id="UP000813385">
    <property type="component" value="Unassembled WGS sequence"/>
</dbReference>
<evidence type="ECO:0000313" key="5">
    <source>
        <dbReference type="Proteomes" id="UP000813385"/>
    </source>
</evidence>
<organism evidence="4 5">
    <name type="scientific">Plectosphaerella cucumerina</name>
    <dbReference type="NCBI Taxonomy" id="40658"/>
    <lineage>
        <taxon>Eukaryota</taxon>
        <taxon>Fungi</taxon>
        <taxon>Dikarya</taxon>
        <taxon>Ascomycota</taxon>
        <taxon>Pezizomycotina</taxon>
        <taxon>Sordariomycetes</taxon>
        <taxon>Hypocreomycetidae</taxon>
        <taxon>Glomerellales</taxon>
        <taxon>Plectosphaerellaceae</taxon>
        <taxon>Plectosphaerella</taxon>
    </lineage>
</organism>
<comment type="caution">
    <text evidence="4">The sequence shown here is derived from an EMBL/GenBank/DDBJ whole genome shotgun (WGS) entry which is preliminary data.</text>
</comment>
<dbReference type="InterPro" id="IPR001138">
    <property type="entry name" value="Zn2Cys6_DnaBD"/>
</dbReference>
<dbReference type="PANTHER" id="PTHR37534">
    <property type="entry name" value="TRANSCRIPTIONAL ACTIVATOR PROTEIN UGA3"/>
    <property type="match status" value="1"/>
</dbReference>
<reference evidence="4" key="1">
    <citation type="journal article" date="2021" name="Nat. Commun.">
        <title>Genetic determinants of endophytism in the Arabidopsis root mycobiome.</title>
        <authorList>
            <person name="Mesny F."/>
            <person name="Miyauchi S."/>
            <person name="Thiergart T."/>
            <person name="Pickel B."/>
            <person name="Atanasova L."/>
            <person name="Karlsson M."/>
            <person name="Huettel B."/>
            <person name="Barry K.W."/>
            <person name="Haridas S."/>
            <person name="Chen C."/>
            <person name="Bauer D."/>
            <person name="Andreopoulos W."/>
            <person name="Pangilinan J."/>
            <person name="LaButti K."/>
            <person name="Riley R."/>
            <person name="Lipzen A."/>
            <person name="Clum A."/>
            <person name="Drula E."/>
            <person name="Henrissat B."/>
            <person name="Kohler A."/>
            <person name="Grigoriev I.V."/>
            <person name="Martin F.M."/>
            <person name="Hacquard S."/>
        </authorList>
    </citation>
    <scope>NUCLEOTIDE SEQUENCE</scope>
    <source>
        <strain evidence="4">MPI-CAGE-AT-0016</strain>
    </source>
</reference>
<dbReference type="SUPFAM" id="SSF57701">
    <property type="entry name" value="Zn2/Cys6 DNA-binding domain"/>
    <property type="match status" value="1"/>
</dbReference>
<dbReference type="PROSITE" id="PS00463">
    <property type="entry name" value="ZN2_CY6_FUNGAL_1"/>
    <property type="match status" value="1"/>
</dbReference>
<feature type="region of interest" description="Disordered" evidence="2">
    <location>
        <begin position="1"/>
        <end position="25"/>
    </location>
</feature>
<proteinExistence type="predicted"/>
<dbReference type="OrthoDB" id="648861at2759"/>
<feature type="region of interest" description="Disordered" evidence="2">
    <location>
        <begin position="480"/>
        <end position="516"/>
    </location>
</feature>
<dbReference type="PROSITE" id="PS50048">
    <property type="entry name" value="ZN2_CY6_FUNGAL_2"/>
    <property type="match status" value="1"/>
</dbReference>
<dbReference type="AlphaFoldDB" id="A0A8K0WXW3"/>
<evidence type="ECO:0000256" key="1">
    <source>
        <dbReference type="ARBA" id="ARBA00023242"/>
    </source>
</evidence>
<feature type="region of interest" description="Disordered" evidence="2">
    <location>
        <begin position="737"/>
        <end position="756"/>
    </location>
</feature>
<feature type="domain" description="Zn(2)-C6 fungal-type" evidence="3">
    <location>
        <begin position="25"/>
        <end position="55"/>
    </location>
</feature>
<accession>A0A8K0WXW3</accession>
<dbReference type="EMBL" id="JAGPXD010000007">
    <property type="protein sequence ID" value="KAH7347520.1"/>
    <property type="molecule type" value="Genomic_DNA"/>
</dbReference>